<proteinExistence type="inferred from homology"/>
<dbReference type="GO" id="GO:0017148">
    <property type="term" value="P:negative regulation of translation"/>
    <property type="evidence" value="ECO:0007669"/>
    <property type="project" value="UniProtKB-UniRule"/>
</dbReference>
<dbReference type="AlphaFoldDB" id="A0A6F8V665"/>
<dbReference type="InterPro" id="IPR043519">
    <property type="entry name" value="NT_sf"/>
</dbReference>
<dbReference type="PANTHER" id="PTHR21043">
    <property type="entry name" value="IOJAP SUPERFAMILY ORTHOLOG"/>
    <property type="match status" value="1"/>
</dbReference>
<gene>
    <name evidence="2 3" type="primary">rsfS</name>
    <name evidence="3" type="ORF">SKTS_00300</name>
</gene>
<dbReference type="Proteomes" id="UP000502260">
    <property type="component" value="Chromosome"/>
</dbReference>
<keyword evidence="2" id="KW-0810">Translation regulation</keyword>
<evidence type="ECO:0000256" key="2">
    <source>
        <dbReference type="HAMAP-Rule" id="MF_01477"/>
    </source>
</evidence>
<dbReference type="GO" id="GO:0042256">
    <property type="term" value="P:cytosolic ribosome assembly"/>
    <property type="evidence" value="ECO:0007669"/>
    <property type="project" value="UniProtKB-UniRule"/>
</dbReference>
<name>A0A6F8V665_9PROT</name>
<dbReference type="GO" id="GO:0043023">
    <property type="term" value="F:ribosomal large subunit binding"/>
    <property type="evidence" value="ECO:0007669"/>
    <property type="project" value="TreeGrafter"/>
</dbReference>
<dbReference type="SUPFAM" id="SSF81301">
    <property type="entry name" value="Nucleotidyltransferase"/>
    <property type="match status" value="1"/>
</dbReference>
<accession>A0A6F8V665</accession>
<dbReference type="KEGG" id="slac:SKTS_00300"/>
<dbReference type="Pfam" id="PF02410">
    <property type="entry name" value="RsfS"/>
    <property type="match status" value="1"/>
</dbReference>
<dbReference type="NCBIfam" id="TIGR00090">
    <property type="entry name" value="rsfS_iojap_ybeB"/>
    <property type="match status" value="1"/>
</dbReference>
<keyword evidence="2" id="KW-0678">Repressor</keyword>
<dbReference type="HAMAP" id="MF_01477">
    <property type="entry name" value="Iojap_RsfS"/>
    <property type="match status" value="1"/>
</dbReference>
<sequence length="119" mass="13116">MELEAMKQAVVAALEDIKAKDIAVLDVKHLTSMTDCMIIASGDSNRQTRALANNVIVKLKEQGAEMIGVEGEDSGEWVLVDFGQVVVHIMQPTIREYYNLEQLWGGVEASRRHHQPAAG</sequence>
<evidence type="ECO:0000313" key="3">
    <source>
        <dbReference type="EMBL" id="BCB25144.1"/>
    </source>
</evidence>
<comment type="function">
    <text evidence="2">Functions as a ribosomal silencing factor. Interacts with ribosomal protein uL14 (rplN), blocking formation of intersubunit bridge B8. Prevents association of the 30S and 50S ribosomal subunits and the formation of functional ribosomes, thus repressing translation.</text>
</comment>
<comment type="similarity">
    <text evidence="1 2">Belongs to the Iojap/RsfS family.</text>
</comment>
<dbReference type="RefSeq" id="WP_173058600.1">
    <property type="nucleotide sequence ID" value="NZ_AP022853.1"/>
</dbReference>
<dbReference type="Gene3D" id="3.30.460.10">
    <property type="entry name" value="Beta Polymerase, domain 2"/>
    <property type="match status" value="1"/>
</dbReference>
<dbReference type="PANTHER" id="PTHR21043:SF0">
    <property type="entry name" value="MITOCHONDRIAL ASSEMBLY OF RIBOSOMAL LARGE SUBUNIT PROTEIN 1"/>
    <property type="match status" value="1"/>
</dbReference>
<keyword evidence="2" id="KW-0963">Cytoplasm</keyword>
<dbReference type="EMBL" id="AP022853">
    <property type="protein sequence ID" value="BCB25144.1"/>
    <property type="molecule type" value="Genomic_DNA"/>
</dbReference>
<dbReference type="GO" id="GO:0005737">
    <property type="term" value="C:cytoplasm"/>
    <property type="evidence" value="ECO:0007669"/>
    <property type="project" value="UniProtKB-SubCell"/>
</dbReference>
<comment type="subcellular location">
    <subcellularLocation>
        <location evidence="2">Cytoplasm</location>
    </subcellularLocation>
</comment>
<reference evidence="4" key="1">
    <citation type="submission" date="2020-03" db="EMBL/GenBank/DDBJ databases">
        <title>Complete genome sequence of sulfur-oxidizing bacterium skT11.</title>
        <authorList>
            <person name="Kanda M."/>
            <person name="Kojima H."/>
            <person name="Fukui M."/>
        </authorList>
    </citation>
    <scope>NUCLEOTIDE SEQUENCE [LARGE SCALE GENOMIC DNA]</scope>
    <source>
        <strain evidence="4">skT11</strain>
    </source>
</reference>
<comment type="subunit">
    <text evidence="2">Interacts with ribosomal protein uL14 (rplN).</text>
</comment>
<dbReference type="InterPro" id="IPR004394">
    <property type="entry name" value="Iojap/RsfS/C7orf30"/>
</dbReference>
<evidence type="ECO:0000256" key="1">
    <source>
        <dbReference type="ARBA" id="ARBA00010574"/>
    </source>
</evidence>
<keyword evidence="4" id="KW-1185">Reference proteome</keyword>
<organism evidence="3 4">
    <name type="scientific">Sulfurimicrobium lacus</name>
    <dbReference type="NCBI Taxonomy" id="2715678"/>
    <lineage>
        <taxon>Bacteria</taxon>
        <taxon>Pseudomonadati</taxon>
        <taxon>Pseudomonadota</taxon>
        <taxon>Betaproteobacteria</taxon>
        <taxon>Nitrosomonadales</taxon>
        <taxon>Sulfuricellaceae</taxon>
        <taxon>Sulfurimicrobium</taxon>
    </lineage>
</organism>
<dbReference type="GO" id="GO:0090071">
    <property type="term" value="P:negative regulation of ribosome biogenesis"/>
    <property type="evidence" value="ECO:0007669"/>
    <property type="project" value="UniProtKB-UniRule"/>
</dbReference>
<protein>
    <recommendedName>
        <fullName evidence="2">Ribosomal silencing factor RsfS</fullName>
    </recommendedName>
</protein>
<evidence type="ECO:0000313" key="4">
    <source>
        <dbReference type="Proteomes" id="UP000502260"/>
    </source>
</evidence>